<accession>A0A0M0JUP7</accession>
<dbReference type="OrthoDB" id="529273at2759"/>
<evidence type="ECO:0000313" key="1">
    <source>
        <dbReference type="EMBL" id="KOO30240.1"/>
    </source>
</evidence>
<dbReference type="Proteomes" id="UP000037460">
    <property type="component" value="Unassembled WGS sequence"/>
</dbReference>
<comment type="caution">
    <text evidence="1">The sequence shown here is derived from an EMBL/GenBank/DDBJ whole genome shotgun (WGS) entry which is preliminary data.</text>
</comment>
<protein>
    <submittedName>
        <fullName evidence="1">Uncharacterized protein</fullName>
    </submittedName>
</protein>
<dbReference type="AlphaFoldDB" id="A0A0M0JUP7"/>
<sequence length="486" mass="53382">MFAGIRVSNSYGLDNRTGAGAVKDVSSLLAEHGAIVLGQPPMHNLHRDANQGWSGHYCIGNLDSDLVALETKYPYYGGFTRACVLSHVCWVPTTSQWNYFSSDATHILQNGFSLSTSNAGGRHGDKLSLRVVSHRIPNSAHVAKIRGLTAVMGERIAPNLGHFVWEGAFALLTSMSQLGVYTGNLNVLRTSARAAKDPRLFAAFSDAFLAPLTGHSFNASTRGWVRTLDQLRKAYSSSHLICFEELQAGGAYNVFDSEALNVGREGLIALFRHRVLHWHGLNPRALRPAERPRILLVNKTSVNSNRLVRIILNFDEVSHYVRTRFGAHADIQVTGFASMPLAEQLALVTSTSVAFSPCGGISMILPFLRHGAYAMLINYIIRSANPNYEGPHGECANCSWTMEAELWRHVRHVHMHYYRILDASDVPVPRLTTGAGAIDNTGSDGYHGQRDANVHINLTRLHGLIHSALKELVPHLVEDSHLGTFG</sequence>
<reference evidence="2" key="1">
    <citation type="journal article" date="2015" name="PLoS Genet.">
        <title>Genome Sequence and Transcriptome Analyses of Chrysochromulina tobin: Metabolic Tools for Enhanced Algal Fitness in the Prominent Order Prymnesiales (Haptophyceae).</title>
        <authorList>
            <person name="Hovde B.T."/>
            <person name="Deodato C.R."/>
            <person name="Hunsperger H.M."/>
            <person name="Ryken S.A."/>
            <person name="Yost W."/>
            <person name="Jha R.K."/>
            <person name="Patterson J."/>
            <person name="Monnat R.J. Jr."/>
            <person name="Barlow S.B."/>
            <person name="Starkenburg S.R."/>
            <person name="Cattolico R.A."/>
        </authorList>
    </citation>
    <scope>NUCLEOTIDE SEQUENCE</scope>
    <source>
        <strain evidence="2">CCMP291</strain>
    </source>
</reference>
<evidence type="ECO:0000313" key="2">
    <source>
        <dbReference type="Proteomes" id="UP000037460"/>
    </source>
</evidence>
<proteinExistence type="predicted"/>
<keyword evidence="2" id="KW-1185">Reference proteome</keyword>
<gene>
    <name evidence="1" type="ORF">Ctob_007861</name>
</gene>
<organism evidence="1 2">
    <name type="scientific">Chrysochromulina tobinii</name>
    <dbReference type="NCBI Taxonomy" id="1460289"/>
    <lineage>
        <taxon>Eukaryota</taxon>
        <taxon>Haptista</taxon>
        <taxon>Haptophyta</taxon>
        <taxon>Prymnesiophyceae</taxon>
        <taxon>Prymnesiales</taxon>
        <taxon>Chrysochromulinaceae</taxon>
        <taxon>Chrysochromulina</taxon>
    </lineage>
</organism>
<dbReference type="EMBL" id="JWZX01002259">
    <property type="protein sequence ID" value="KOO30240.1"/>
    <property type="molecule type" value="Genomic_DNA"/>
</dbReference>
<name>A0A0M0JUP7_9EUKA</name>